<evidence type="ECO:0000256" key="1">
    <source>
        <dbReference type="SAM" id="Phobius"/>
    </source>
</evidence>
<gene>
    <name evidence="2" type="ORF">CKO31_20515</name>
</gene>
<keyword evidence="3" id="KW-1185">Reference proteome</keyword>
<feature type="transmembrane region" description="Helical" evidence="1">
    <location>
        <begin position="32"/>
        <end position="54"/>
    </location>
</feature>
<dbReference type="EMBL" id="NRRV01000067">
    <property type="protein sequence ID" value="MBK1633091.1"/>
    <property type="molecule type" value="Genomic_DNA"/>
</dbReference>
<sequence length="199" mass="20397">MSISFTKKTIAEVLILLAGAIIAGAGKQYDSPLLLGLGVIVIGAGVVWGGANAIRRRRLIFLHGEARFMTHRYTGAAAVLWGILLVLTGLALTAGGVGITLGQQAALKAFVMQPGAWLIAGGVALFFTSAAALVQQASDGSHEGLRVLLALPGYAFAALGATLGVGLAAVGSWGLWDPAGLMDLSTELRLTAKAWLHGL</sequence>
<protein>
    <submittedName>
        <fullName evidence="2">Uncharacterized protein</fullName>
    </submittedName>
</protein>
<evidence type="ECO:0000313" key="2">
    <source>
        <dbReference type="EMBL" id="MBK1633091.1"/>
    </source>
</evidence>
<keyword evidence="1" id="KW-1133">Transmembrane helix</keyword>
<dbReference type="RefSeq" id="WP_200241069.1">
    <property type="nucleotide sequence ID" value="NZ_NRRV01000067.1"/>
</dbReference>
<keyword evidence="1" id="KW-0472">Membrane</keyword>
<accession>A0ABS1CMD7</accession>
<keyword evidence="1" id="KW-0812">Transmembrane</keyword>
<organism evidence="2 3">
    <name type="scientific">Thiohalocapsa halophila</name>
    <dbReference type="NCBI Taxonomy" id="69359"/>
    <lineage>
        <taxon>Bacteria</taxon>
        <taxon>Pseudomonadati</taxon>
        <taxon>Pseudomonadota</taxon>
        <taxon>Gammaproteobacteria</taxon>
        <taxon>Chromatiales</taxon>
        <taxon>Chromatiaceae</taxon>
        <taxon>Thiohalocapsa</taxon>
    </lineage>
</organism>
<proteinExistence type="predicted"/>
<evidence type="ECO:0000313" key="3">
    <source>
        <dbReference type="Proteomes" id="UP000748752"/>
    </source>
</evidence>
<comment type="caution">
    <text evidence="2">The sequence shown here is derived from an EMBL/GenBank/DDBJ whole genome shotgun (WGS) entry which is preliminary data.</text>
</comment>
<name>A0ABS1CMD7_9GAMM</name>
<feature type="transmembrane region" description="Helical" evidence="1">
    <location>
        <begin position="147"/>
        <end position="176"/>
    </location>
</feature>
<feature type="transmembrane region" description="Helical" evidence="1">
    <location>
        <begin position="115"/>
        <end position="135"/>
    </location>
</feature>
<dbReference type="Proteomes" id="UP000748752">
    <property type="component" value="Unassembled WGS sequence"/>
</dbReference>
<feature type="transmembrane region" description="Helical" evidence="1">
    <location>
        <begin position="75"/>
        <end position="95"/>
    </location>
</feature>
<reference evidence="2 3" key="1">
    <citation type="journal article" date="2020" name="Microorganisms">
        <title>Osmotic Adaptation and Compatible Solute Biosynthesis of Phototrophic Bacteria as Revealed from Genome Analyses.</title>
        <authorList>
            <person name="Imhoff J.F."/>
            <person name="Rahn T."/>
            <person name="Kunzel S."/>
            <person name="Keller A."/>
            <person name="Neulinger S.C."/>
        </authorList>
    </citation>
    <scope>NUCLEOTIDE SEQUENCE [LARGE SCALE GENOMIC DNA]</scope>
    <source>
        <strain evidence="2 3">DSM 6210</strain>
    </source>
</reference>
<feature type="transmembrane region" description="Helical" evidence="1">
    <location>
        <begin position="9"/>
        <end position="26"/>
    </location>
</feature>